<protein>
    <submittedName>
        <fullName evidence="5">Hsp20/alpha crystallin family protein</fullName>
    </submittedName>
</protein>
<dbReference type="SUPFAM" id="SSF49764">
    <property type="entry name" value="HSP20-like chaperones"/>
    <property type="match status" value="1"/>
</dbReference>
<feature type="domain" description="CS" evidence="4">
    <location>
        <begin position="38"/>
        <end position="144"/>
    </location>
</feature>
<feature type="domain" description="SHSP" evidence="3">
    <location>
        <begin position="33"/>
        <end position="145"/>
    </location>
</feature>
<comment type="similarity">
    <text evidence="1 2">Belongs to the small heat shock protein (HSP20) family.</text>
</comment>
<dbReference type="InterPro" id="IPR008978">
    <property type="entry name" value="HSP20-like_chaperone"/>
</dbReference>
<evidence type="ECO:0000313" key="5">
    <source>
        <dbReference type="EMBL" id="MBC8317601.1"/>
    </source>
</evidence>
<evidence type="ECO:0000313" key="6">
    <source>
        <dbReference type="Proteomes" id="UP000614424"/>
    </source>
</evidence>
<gene>
    <name evidence="5" type="ORF">H8E41_06815</name>
</gene>
<dbReference type="Proteomes" id="UP000614424">
    <property type="component" value="Unassembled WGS sequence"/>
</dbReference>
<dbReference type="AlphaFoldDB" id="A0A8J6TCF0"/>
<name>A0A8J6TCF0_9BACT</name>
<comment type="caution">
    <text evidence="5">The sequence shown here is derived from an EMBL/GenBank/DDBJ whole genome shotgun (WGS) entry which is preliminary data.</text>
</comment>
<reference evidence="5 6" key="1">
    <citation type="submission" date="2020-08" db="EMBL/GenBank/DDBJ databases">
        <title>Bridging the membrane lipid divide: bacteria of the FCB group superphylum have the potential to synthesize archaeal ether lipids.</title>
        <authorList>
            <person name="Villanueva L."/>
            <person name="Von Meijenfeldt F.A.B."/>
            <person name="Westbye A.B."/>
            <person name="Yadav S."/>
            <person name="Hopmans E.C."/>
            <person name="Dutilh B.E."/>
            <person name="Sinninghe Damste J.S."/>
        </authorList>
    </citation>
    <scope>NUCLEOTIDE SEQUENCE [LARGE SCALE GENOMIC DNA]</scope>
    <source>
        <strain evidence="5">NIOZ-UU47</strain>
    </source>
</reference>
<dbReference type="CDD" id="cd06464">
    <property type="entry name" value="ACD_sHsps-like"/>
    <property type="match status" value="1"/>
</dbReference>
<dbReference type="InterPro" id="IPR031107">
    <property type="entry name" value="Small_HSP"/>
</dbReference>
<evidence type="ECO:0000256" key="2">
    <source>
        <dbReference type="RuleBase" id="RU003616"/>
    </source>
</evidence>
<organism evidence="5 6">
    <name type="scientific">Candidatus Desulfobia pelagia</name>
    <dbReference type="NCBI Taxonomy" id="2841692"/>
    <lineage>
        <taxon>Bacteria</taxon>
        <taxon>Pseudomonadati</taxon>
        <taxon>Thermodesulfobacteriota</taxon>
        <taxon>Desulfobulbia</taxon>
        <taxon>Desulfobulbales</taxon>
        <taxon>Desulfobulbaceae</taxon>
        <taxon>Candidatus Desulfobia</taxon>
    </lineage>
</organism>
<dbReference type="Gene3D" id="2.60.40.790">
    <property type="match status" value="1"/>
</dbReference>
<dbReference type="Pfam" id="PF00011">
    <property type="entry name" value="HSP20"/>
    <property type="match status" value="1"/>
</dbReference>
<accession>A0A8J6TCF0</accession>
<dbReference type="EMBL" id="JACNJZ010000094">
    <property type="protein sequence ID" value="MBC8317601.1"/>
    <property type="molecule type" value="Genomic_DNA"/>
</dbReference>
<evidence type="ECO:0000259" key="3">
    <source>
        <dbReference type="PROSITE" id="PS01031"/>
    </source>
</evidence>
<evidence type="ECO:0000256" key="1">
    <source>
        <dbReference type="PROSITE-ProRule" id="PRU00285"/>
    </source>
</evidence>
<dbReference type="PROSITE" id="PS01031">
    <property type="entry name" value="SHSP"/>
    <property type="match status" value="1"/>
</dbReference>
<proteinExistence type="inferred from homology"/>
<sequence length="145" mass="16369">MDRFKKFPFGNINDIEKEFGRIVRDLSSHRLFPFQTTSQTPATDIYETSDEYIIYMEIPGVDPNEISVMATAASVTISGERTKPSFTDTICIHQLEVENGHFERSIHLPEAIDADATSSTCKNGCLLIRMPKKKIQTQIKVNIEG</sequence>
<dbReference type="PANTHER" id="PTHR11527">
    <property type="entry name" value="HEAT-SHOCK PROTEIN 20 FAMILY MEMBER"/>
    <property type="match status" value="1"/>
</dbReference>
<dbReference type="PROSITE" id="PS51203">
    <property type="entry name" value="CS"/>
    <property type="match status" value="1"/>
</dbReference>
<dbReference type="InterPro" id="IPR007052">
    <property type="entry name" value="CS_dom"/>
</dbReference>
<evidence type="ECO:0000259" key="4">
    <source>
        <dbReference type="PROSITE" id="PS51203"/>
    </source>
</evidence>
<dbReference type="InterPro" id="IPR002068">
    <property type="entry name" value="A-crystallin/Hsp20_dom"/>
</dbReference>